<dbReference type="Pfam" id="PF13676">
    <property type="entry name" value="TIR_2"/>
    <property type="match status" value="1"/>
</dbReference>
<dbReference type="Pfam" id="PF12895">
    <property type="entry name" value="ANAPC3"/>
    <property type="match status" value="1"/>
</dbReference>
<dbReference type="InterPro" id="IPR053137">
    <property type="entry name" value="NLR-like"/>
</dbReference>
<keyword evidence="3" id="KW-1185">Reference proteome</keyword>
<accession>A0A7M5XI33</accession>
<dbReference type="OrthoDB" id="6426572at2759"/>
<evidence type="ECO:0000313" key="3">
    <source>
        <dbReference type="Proteomes" id="UP000594262"/>
    </source>
</evidence>
<evidence type="ECO:0000259" key="1">
    <source>
        <dbReference type="Pfam" id="PF13676"/>
    </source>
</evidence>
<dbReference type="SUPFAM" id="SSF52200">
    <property type="entry name" value="Toll/Interleukin receptor TIR domain"/>
    <property type="match status" value="1"/>
</dbReference>
<dbReference type="Gene3D" id="3.40.50.10140">
    <property type="entry name" value="Toll/interleukin-1 receptor homology (TIR) domain"/>
    <property type="match status" value="1"/>
</dbReference>
<dbReference type="InterPro" id="IPR019734">
    <property type="entry name" value="TPR_rpt"/>
</dbReference>
<dbReference type="Proteomes" id="UP000594262">
    <property type="component" value="Unplaced"/>
</dbReference>
<dbReference type="PANTHER" id="PTHR46082">
    <property type="entry name" value="ATP/GTP-BINDING PROTEIN-RELATED"/>
    <property type="match status" value="1"/>
</dbReference>
<dbReference type="AlphaFoldDB" id="A0A7M5XI33"/>
<dbReference type="Pfam" id="PF13424">
    <property type="entry name" value="TPR_12"/>
    <property type="match status" value="1"/>
</dbReference>
<dbReference type="SUPFAM" id="SSF48452">
    <property type="entry name" value="TPR-like"/>
    <property type="match status" value="1"/>
</dbReference>
<name>A0A7M5XI33_9CNID</name>
<protein>
    <recommendedName>
        <fullName evidence="1">TIR domain-containing protein</fullName>
    </recommendedName>
</protein>
<dbReference type="Gene3D" id="1.25.40.10">
    <property type="entry name" value="Tetratricopeptide repeat domain"/>
    <property type="match status" value="2"/>
</dbReference>
<organism evidence="2 3">
    <name type="scientific">Clytia hemisphaerica</name>
    <dbReference type="NCBI Taxonomy" id="252671"/>
    <lineage>
        <taxon>Eukaryota</taxon>
        <taxon>Metazoa</taxon>
        <taxon>Cnidaria</taxon>
        <taxon>Hydrozoa</taxon>
        <taxon>Hydroidolina</taxon>
        <taxon>Leptothecata</taxon>
        <taxon>Obeliida</taxon>
        <taxon>Clytiidae</taxon>
        <taxon>Clytia</taxon>
    </lineage>
</organism>
<sequence length="497" mass="56894">MSFTVYEVKVEILSEVGIKHRRLFKMAAASTSSEKLNSCVKTDVFLSHDWGEDGITNHKKVEKINEAIKGLGYVTWFDNERMVGNVREQMANGIENTKCFIAFITKRYHNKVVFGTDRDNCRVEFDFASMKVPMVAVLLDPSMKNPHDWKGNLGLTLATKLYIDLSGDINDEKYLTNQLKLLEKDLTSKRIFPNKLEETTNELKVLDIRKEENPLGKNAVENQETIPDERIEEMKGKADNLLKNGEWAEAIPLYEDIIKKQTTTLGENHEATLTTRSFLAFCYHEQKDYQKAKQILQDVGEKQSSTLGENHEATLNTRFLLAGCYYQLNDYQKAIPIFQDVGEKQSSTLGENHEATLNTRFLLAHCYYDQNDYQKAKQILQDVGEKQSSTLGENHEATLNTRFLLAHCYYDQNDYQKATPIFQDVGEKQSSTLGENHEATLTTRFLLAHCYYDQKDYQKAKQILQDVGEKQSSTLGENHDDTVRSKGLLKACNELIN</sequence>
<dbReference type="Pfam" id="PF13174">
    <property type="entry name" value="TPR_6"/>
    <property type="match status" value="2"/>
</dbReference>
<dbReference type="InterPro" id="IPR035897">
    <property type="entry name" value="Toll_tir_struct_dom_sf"/>
</dbReference>
<evidence type="ECO:0000313" key="2">
    <source>
        <dbReference type="EnsemblMetazoa" id="CLYHEMP023909.3"/>
    </source>
</evidence>
<reference evidence="2" key="1">
    <citation type="submission" date="2021-01" db="UniProtKB">
        <authorList>
            <consortium name="EnsemblMetazoa"/>
        </authorList>
    </citation>
    <scope>IDENTIFICATION</scope>
</reference>
<proteinExistence type="predicted"/>
<dbReference type="InterPro" id="IPR011990">
    <property type="entry name" value="TPR-like_helical_dom_sf"/>
</dbReference>
<dbReference type="InterPro" id="IPR000157">
    <property type="entry name" value="TIR_dom"/>
</dbReference>
<dbReference type="EnsemblMetazoa" id="CLYHEMT023909.3">
    <property type="protein sequence ID" value="CLYHEMP023909.3"/>
    <property type="gene ID" value="CLYHEMG023909"/>
</dbReference>
<dbReference type="PANTHER" id="PTHR46082:SF6">
    <property type="entry name" value="AAA+ ATPASE DOMAIN-CONTAINING PROTEIN-RELATED"/>
    <property type="match status" value="1"/>
</dbReference>
<dbReference type="SMART" id="SM00028">
    <property type="entry name" value="TPR"/>
    <property type="match status" value="6"/>
</dbReference>
<dbReference type="GO" id="GO:0007165">
    <property type="term" value="P:signal transduction"/>
    <property type="evidence" value="ECO:0007669"/>
    <property type="project" value="InterPro"/>
</dbReference>
<feature type="domain" description="TIR" evidence="1">
    <location>
        <begin position="44"/>
        <end position="172"/>
    </location>
</feature>